<reference evidence="1" key="1">
    <citation type="submission" date="2023-12" db="EMBL/GenBank/DDBJ databases">
        <title>Genome assembly of Anisodus tanguticus.</title>
        <authorList>
            <person name="Wang Y.-J."/>
        </authorList>
    </citation>
    <scope>NUCLEOTIDE SEQUENCE</scope>
    <source>
        <strain evidence="1">KB-2021</strain>
        <tissue evidence="1">Leaf</tissue>
    </source>
</reference>
<name>A0AAE1S881_9SOLA</name>
<keyword evidence="2" id="KW-1185">Reference proteome</keyword>
<proteinExistence type="predicted"/>
<accession>A0AAE1S881</accession>
<comment type="caution">
    <text evidence="1">The sequence shown here is derived from an EMBL/GenBank/DDBJ whole genome shotgun (WGS) entry which is preliminary data.</text>
</comment>
<evidence type="ECO:0000313" key="1">
    <source>
        <dbReference type="EMBL" id="KAK4364251.1"/>
    </source>
</evidence>
<dbReference type="AlphaFoldDB" id="A0AAE1S881"/>
<dbReference type="EMBL" id="JAVYJV010000008">
    <property type="protein sequence ID" value="KAK4364251.1"/>
    <property type="molecule type" value="Genomic_DNA"/>
</dbReference>
<protein>
    <submittedName>
        <fullName evidence="1">Uncharacterized protein</fullName>
    </submittedName>
</protein>
<organism evidence="1 2">
    <name type="scientific">Anisodus tanguticus</name>
    <dbReference type="NCBI Taxonomy" id="243964"/>
    <lineage>
        <taxon>Eukaryota</taxon>
        <taxon>Viridiplantae</taxon>
        <taxon>Streptophyta</taxon>
        <taxon>Embryophyta</taxon>
        <taxon>Tracheophyta</taxon>
        <taxon>Spermatophyta</taxon>
        <taxon>Magnoliopsida</taxon>
        <taxon>eudicotyledons</taxon>
        <taxon>Gunneridae</taxon>
        <taxon>Pentapetalae</taxon>
        <taxon>asterids</taxon>
        <taxon>lamiids</taxon>
        <taxon>Solanales</taxon>
        <taxon>Solanaceae</taxon>
        <taxon>Solanoideae</taxon>
        <taxon>Hyoscyameae</taxon>
        <taxon>Anisodus</taxon>
    </lineage>
</organism>
<gene>
    <name evidence="1" type="ORF">RND71_015609</name>
</gene>
<sequence length="59" mass="6671">MPVERASYNVVQPIMARALMSLALSLTSHPPRGHHEIRVPLLVRELEYVSGQMDFSIPE</sequence>
<evidence type="ECO:0000313" key="2">
    <source>
        <dbReference type="Proteomes" id="UP001291623"/>
    </source>
</evidence>
<dbReference type="Proteomes" id="UP001291623">
    <property type="component" value="Unassembled WGS sequence"/>
</dbReference>